<evidence type="ECO:0000313" key="3">
    <source>
        <dbReference type="EMBL" id="SDC69243.1"/>
    </source>
</evidence>
<feature type="chain" id="PRO_5011626057" evidence="2">
    <location>
        <begin position="36"/>
        <end position="148"/>
    </location>
</feature>
<reference evidence="4" key="1">
    <citation type="submission" date="2016-10" db="EMBL/GenBank/DDBJ databases">
        <authorList>
            <person name="Varghese N."/>
            <person name="Submissions S."/>
        </authorList>
    </citation>
    <scope>NUCLEOTIDE SEQUENCE [LARGE SCALE GENOMIC DNA]</scope>
    <source>
        <strain evidence="4">DSM 11005</strain>
    </source>
</reference>
<evidence type="ECO:0000313" key="4">
    <source>
        <dbReference type="Proteomes" id="UP000198943"/>
    </source>
</evidence>
<name>A0A1G6NMW7_9FIRM</name>
<keyword evidence="2" id="KW-0732">Signal</keyword>
<evidence type="ECO:0000256" key="2">
    <source>
        <dbReference type="SAM" id="SignalP"/>
    </source>
</evidence>
<gene>
    <name evidence="3" type="ORF">SAMN04487864_11511</name>
</gene>
<keyword evidence="1" id="KW-0175">Coiled coil</keyword>
<organism evidence="3 4">
    <name type="scientific">Succiniclasticum ruminis</name>
    <dbReference type="NCBI Taxonomy" id="40841"/>
    <lineage>
        <taxon>Bacteria</taxon>
        <taxon>Bacillati</taxon>
        <taxon>Bacillota</taxon>
        <taxon>Negativicutes</taxon>
        <taxon>Acidaminococcales</taxon>
        <taxon>Acidaminococcaceae</taxon>
        <taxon>Succiniclasticum</taxon>
    </lineage>
</organism>
<accession>A0A1G6NMW7</accession>
<proteinExistence type="predicted"/>
<feature type="coiled-coil region" evidence="1">
    <location>
        <begin position="50"/>
        <end position="105"/>
    </location>
</feature>
<protein>
    <submittedName>
        <fullName evidence="3">Uncharacterized protein</fullName>
    </submittedName>
</protein>
<dbReference type="Proteomes" id="UP000198943">
    <property type="component" value="Unassembled WGS sequence"/>
</dbReference>
<feature type="signal peptide" evidence="2">
    <location>
        <begin position="1"/>
        <end position="35"/>
    </location>
</feature>
<dbReference type="AlphaFoldDB" id="A0A1G6NMW7"/>
<dbReference type="EMBL" id="FMYW01000015">
    <property type="protein sequence ID" value="SDC69243.1"/>
    <property type="molecule type" value="Genomic_DNA"/>
</dbReference>
<evidence type="ECO:0000256" key="1">
    <source>
        <dbReference type="SAM" id="Coils"/>
    </source>
</evidence>
<keyword evidence="4" id="KW-1185">Reference proteome</keyword>
<sequence length="148" mass="16732">MIYPNWSLQQKKWLLVFLSLLLCWWLFFSPGTASASATPEPTYTITESELTTLENNLAQLSAINSRLQMDLKVQSSEATALKKEVIELKKQLEQLRNLSQTQESSLTSANKLLEEYAIAAKKERLRIKAQRNTWEAIAACAIIACIAK</sequence>